<accession>A0AAD5VXQ4</accession>
<keyword evidence="2" id="KW-1133">Transmembrane helix</keyword>
<dbReference type="EMBL" id="JANIEX010000173">
    <property type="protein sequence ID" value="KAJ3571724.1"/>
    <property type="molecule type" value="Genomic_DNA"/>
</dbReference>
<evidence type="ECO:0000256" key="2">
    <source>
        <dbReference type="SAM" id="Phobius"/>
    </source>
</evidence>
<dbReference type="SUPFAM" id="SSF52540">
    <property type="entry name" value="P-loop containing nucleoside triphosphate hydrolases"/>
    <property type="match status" value="1"/>
</dbReference>
<feature type="compositionally biased region" description="Basic and acidic residues" evidence="1">
    <location>
        <begin position="298"/>
        <end position="323"/>
    </location>
</feature>
<keyword evidence="2" id="KW-0472">Membrane</keyword>
<feature type="transmembrane region" description="Helical" evidence="2">
    <location>
        <begin position="519"/>
        <end position="539"/>
    </location>
</feature>
<evidence type="ECO:0000313" key="3">
    <source>
        <dbReference type="EMBL" id="KAJ3571724.1"/>
    </source>
</evidence>
<comment type="caution">
    <text evidence="3">The sequence shown here is derived from an EMBL/GenBank/DDBJ whole genome shotgun (WGS) entry which is preliminary data.</text>
</comment>
<dbReference type="InterPro" id="IPR027417">
    <property type="entry name" value="P-loop_NTPase"/>
</dbReference>
<feature type="region of interest" description="Disordered" evidence="1">
    <location>
        <begin position="266"/>
        <end position="325"/>
    </location>
</feature>
<reference evidence="3" key="1">
    <citation type="submission" date="2022-07" db="EMBL/GenBank/DDBJ databases">
        <title>Genome Sequence of Leucocoprinus birnbaumii.</title>
        <authorList>
            <person name="Buettner E."/>
        </authorList>
    </citation>
    <scope>NUCLEOTIDE SEQUENCE</scope>
    <source>
        <strain evidence="3">VT141</strain>
    </source>
</reference>
<evidence type="ECO:0000313" key="4">
    <source>
        <dbReference type="Proteomes" id="UP001213000"/>
    </source>
</evidence>
<sequence length="669" mass="74226">MGVTGSSRRRIHRPDAIIIVVCGKAGAGKSTFINVATRSNTLPVNHAQSPQPGEVLHVTIGELARARFKDKIIFLEIPPLVSLESEEETALEQSMQDIFASLRNEFHHIRICGFLYLHPITDSDLPDSRSRYWSLLTRLRKNKCVDSLPGSTILVTTKWEWPQSECSESNSGLDDQRKRQKELRTYWQRLPREPLSSIVMSFHEFYERAWLIIAASMDVHDGDVLRKAMVREGKRQSWEKWEENESKWEWEEERRSSVERELLARRSASGRRTNDRGTMEGSSLGKDATESNQGDSRTVGERAEIMSNRRETLPEPGPSREQRNSAQETLSYWALWLYEFDKSPPRRHLSLRFLVDIMAGILGPLANSLKYITTTKVHPAFPYLIGPTVHAARISIAYQANARKSPDARSLSWGTYIAGYLIMCWGGGLSTHFLLGLPPPMLYSFGPWINYLTVHLVLTAVFTFFPSLLHPPTFDTALFPLDALVRTTAIIGSVSLLSPSSAAAKQINPLYVNSPLTHMIVGALASAGGGLAASTLGAWSSQWSFSTPPVLRLGVGMWGSLDVWGGALVAAVYGISTNHPAFRTFIPTLLKMPIFSQLIQLIYPFFDTSLEGLAPLKPAEARALGGLVLTVLFALRVYNVHWSGAASPSKGKADTKQSGGKKGVAAKAQ</sequence>
<evidence type="ECO:0008006" key="5">
    <source>
        <dbReference type="Google" id="ProtNLM"/>
    </source>
</evidence>
<gene>
    <name evidence="3" type="ORF">NP233_g3566</name>
</gene>
<feature type="transmembrane region" description="Helical" evidence="2">
    <location>
        <begin position="551"/>
        <end position="573"/>
    </location>
</feature>
<dbReference type="Proteomes" id="UP001213000">
    <property type="component" value="Unassembled WGS sequence"/>
</dbReference>
<keyword evidence="2" id="KW-0812">Transmembrane</keyword>
<evidence type="ECO:0000256" key="1">
    <source>
        <dbReference type="SAM" id="MobiDB-lite"/>
    </source>
</evidence>
<dbReference type="AlphaFoldDB" id="A0AAD5VXQ4"/>
<keyword evidence="4" id="KW-1185">Reference proteome</keyword>
<dbReference type="CDD" id="cd00882">
    <property type="entry name" value="Ras_like_GTPase"/>
    <property type="match status" value="1"/>
</dbReference>
<organism evidence="3 4">
    <name type="scientific">Leucocoprinus birnbaumii</name>
    <dbReference type="NCBI Taxonomy" id="56174"/>
    <lineage>
        <taxon>Eukaryota</taxon>
        <taxon>Fungi</taxon>
        <taxon>Dikarya</taxon>
        <taxon>Basidiomycota</taxon>
        <taxon>Agaricomycotina</taxon>
        <taxon>Agaricomycetes</taxon>
        <taxon>Agaricomycetidae</taxon>
        <taxon>Agaricales</taxon>
        <taxon>Agaricineae</taxon>
        <taxon>Agaricaceae</taxon>
        <taxon>Leucocoprinus</taxon>
    </lineage>
</organism>
<dbReference type="Gene3D" id="3.40.50.300">
    <property type="entry name" value="P-loop containing nucleotide triphosphate hydrolases"/>
    <property type="match status" value="1"/>
</dbReference>
<protein>
    <recommendedName>
        <fullName evidence="5">G domain-containing protein</fullName>
    </recommendedName>
</protein>
<name>A0AAD5VXQ4_9AGAR</name>
<feature type="region of interest" description="Disordered" evidence="1">
    <location>
        <begin position="645"/>
        <end position="669"/>
    </location>
</feature>
<feature type="transmembrane region" description="Helical" evidence="2">
    <location>
        <begin position="477"/>
        <end position="498"/>
    </location>
</feature>
<proteinExistence type="predicted"/>
<feature type="transmembrane region" description="Helical" evidence="2">
    <location>
        <begin position="413"/>
        <end position="436"/>
    </location>
</feature>
<feature type="transmembrane region" description="Helical" evidence="2">
    <location>
        <begin position="448"/>
        <end position="465"/>
    </location>
</feature>